<feature type="transmembrane region" description="Helical" evidence="1">
    <location>
        <begin position="343"/>
        <end position="364"/>
    </location>
</feature>
<feature type="transmembrane region" description="Helical" evidence="1">
    <location>
        <begin position="143"/>
        <end position="161"/>
    </location>
</feature>
<reference evidence="3 4" key="1">
    <citation type="submission" date="2014-11" db="EMBL/GenBank/DDBJ databases">
        <title>Genome sequence of Flavihumibacter solisilvae 3-3.</title>
        <authorList>
            <person name="Zhou G."/>
            <person name="Li M."/>
            <person name="Wang G."/>
        </authorList>
    </citation>
    <scope>NUCLEOTIDE SEQUENCE [LARGE SCALE GENOMIC DNA]</scope>
    <source>
        <strain evidence="3 4">3-3</strain>
    </source>
</reference>
<proteinExistence type="predicted"/>
<evidence type="ECO:0000313" key="4">
    <source>
        <dbReference type="Proteomes" id="UP000031408"/>
    </source>
</evidence>
<protein>
    <submittedName>
        <fullName evidence="3">Peptidase M4</fullName>
    </submittedName>
</protein>
<dbReference type="AlphaFoldDB" id="A0A0C1LCQ0"/>
<organism evidence="3 4">
    <name type="scientific">Flavihumibacter solisilvae</name>
    <dbReference type="NCBI Taxonomy" id="1349421"/>
    <lineage>
        <taxon>Bacteria</taxon>
        <taxon>Pseudomonadati</taxon>
        <taxon>Bacteroidota</taxon>
        <taxon>Chitinophagia</taxon>
        <taxon>Chitinophagales</taxon>
        <taxon>Chitinophagaceae</taxon>
        <taxon>Flavihumibacter</taxon>
    </lineage>
</organism>
<dbReference type="PANTHER" id="PTHR34219">
    <property type="entry name" value="IRON-REGULATED INNER MEMBRANE PROTEIN-RELATED"/>
    <property type="match status" value="1"/>
</dbReference>
<keyword evidence="1" id="KW-0812">Transmembrane</keyword>
<feature type="transmembrane region" description="Helical" evidence="1">
    <location>
        <begin position="191"/>
        <end position="211"/>
    </location>
</feature>
<keyword evidence="4" id="KW-1185">Reference proteome</keyword>
<feature type="domain" description="PepSY" evidence="2">
    <location>
        <begin position="61"/>
        <end position="113"/>
    </location>
</feature>
<dbReference type="Pfam" id="PF03413">
    <property type="entry name" value="PepSY"/>
    <property type="match status" value="1"/>
</dbReference>
<dbReference type="PROSITE" id="PS51257">
    <property type="entry name" value="PROKAR_LIPOPROTEIN"/>
    <property type="match status" value="1"/>
</dbReference>
<gene>
    <name evidence="3" type="ORF">OI18_18750</name>
</gene>
<feature type="transmembrane region" description="Helical" evidence="1">
    <location>
        <begin position="12"/>
        <end position="34"/>
    </location>
</feature>
<name>A0A0C1LCQ0_9BACT</name>
<dbReference type="PANTHER" id="PTHR34219:SF3">
    <property type="entry name" value="BLL7967 PROTEIN"/>
    <property type="match status" value="1"/>
</dbReference>
<comment type="caution">
    <text evidence="3">The sequence shown here is derived from an EMBL/GenBank/DDBJ whole genome shotgun (WGS) entry which is preliminary data.</text>
</comment>
<dbReference type="Proteomes" id="UP000031408">
    <property type="component" value="Unassembled WGS sequence"/>
</dbReference>
<evidence type="ECO:0000313" key="3">
    <source>
        <dbReference type="EMBL" id="KIC93288.1"/>
    </source>
</evidence>
<keyword evidence="1" id="KW-1133">Transmembrane helix</keyword>
<dbReference type="Pfam" id="PF03929">
    <property type="entry name" value="PepSY_TM"/>
    <property type="match status" value="1"/>
</dbReference>
<dbReference type="EMBL" id="JSVC01000021">
    <property type="protein sequence ID" value="KIC93288.1"/>
    <property type="molecule type" value="Genomic_DNA"/>
</dbReference>
<accession>A0A0C1LCQ0</accession>
<dbReference type="OrthoDB" id="111691at2"/>
<evidence type="ECO:0000259" key="2">
    <source>
        <dbReference type="Pfam" id="PF03413"/>
    </source>
</evidence>
<dbReference type="InterPro" id="IPR005625">
    <property type="entry name" value="PepSY-ass_TM"/>
</dbReference>
<sequence length="380" mass="43455">MSFRKTIGKIHLWLGLASGLIVVFLGITGCMLAFQKEIESLQSYRHVTTQSNPFLPPSAMLDIAAAEVPGKHAHSVSYQGPGKAAQVSFYNFEPENYYYIVFIDPYSGEVLKVKDMNRDFFRVLVMGHFYLWLPPAIGQPIVASATLIFLVMMITGIILWWPRNKAAARQRFSIKWNAKWKRKNYDLHNVLGFYMTWIAIFIAFTGLIWGFQWFAGSVYWLTSGGKKLNVFEETYSSKPVSGLKAGVPAEDLIWHNMKIEHPEAEIMEVHYPTHDSASIEVAINPDAGTYWKADYRYFDRYTLKEIPVTHLYGRFKDAGAAEKLMRMNYDVHVGQILGLRGKILAFFGSLIAASLPVTGFVIWWGRRRKRGYVRLQTQIV</sequence>
<dbReference type="RefSeq" id="WP_039142590.1">
    <property type="nucleotide sequence ID" value="NZ_JSVC01000021.1"/>
</dbReference>
<keyword evidence="1" id="KW-0472">Membrane</keyword>
<evidence type="ECO:0000256" key="1">
    <source>
        <dbReference type="SAM" id="Phobius"/>
    </source>
</evidence>
<dbReference type="STRING" id="1349421.OI18_18750"/>
<dbReference type="InterPro" id="IPR025711">
    <property type="entry name" value="PepSY"/>
</dbReference>